<dbReference type="EMBL" id="CACVKT020009206">
    <property type="protein sequence ID" value="CAC5420941.1"/>
    <property type="molecule type" value="Genomic_DNA"/>
</dbReference>
<dbReference type="InterPro" id="IPR001304">
    <property type="entry name" value="C-type_lectin-like"/>
</dbReference>
<dbReference type="Gene3D" id="3.10.100.10">
    <property type="entry name" value="Mannose-Binding Protein A, subunit A"/>
    <property type="match status" value="1"/>
</dbReference>
<proteinExistence type="predicted"/>
<dbReference type="PANTHER" id="PTHR22803">
    <property type="entry name" value="MANNOSE, PHOSPHOLIPASE, LECTIN RECEPTOR RELATED"/>
    <property type="match status" value="1"/>
</dbReference>
<organism evidence="2 3">
    <name type="scientific">Mytilus coruscus</name>
    <name type="common">Sea mussel</name>
    <dbReference type="NCBI Taxonomy" id="42192"/>
    <lineage>
        <taxon>Eukaryota</taxon>
        <taxon>Metazoa</taxon>
        <taxon>Spiralia</taxon>
        <taxon>Lophotrochozoa</taxon>
        <taxon>Mollusca</taxon>
        <taxon>Bivalvia</taxon>
        <taxon>Autobranchia</taxon>
        <taxon>Pteriomorphia</taxon>
        <taxon>Mytilida</taxon>
        <taxon>Mytiloidea</taxon>
        <taxon>Mytilidae</taxon>
        <taxon>Mytilinae</taxon>
        <taxon>Mytilus</taxon>
    </lineage>
</organism>
<evidence type="ECO:0000313" key="2">
    <source>
        <dbReference type="EMBL" id="CAC5420941.1"/>
    </source>
</evidence>
<accession>A0A6J8EPD9</accession>
<dbReference type="SMART" id="SM00034">
    <property type="entry name" value="CLECT"/>
    <property type="match status" value="1"/>
</dbReference>
<evidence type="ECO:0000259" key="1">
    <source>
        <dbReference type="PROSITE" id="PS50041"/>
    </source>
</evidence>
<name>A0A6J8EPD9_MYTCO</name>
<evidence type="ECO:0000313" key="3">
    <source>
        <dbReference type="Proteomes" id="UP000507470"/>
    </source>
</evidence>
<dbReference type="Pfam" id="PF00059">
    <property type="entry name" value="Lectin_C"/>
    <property type="match status" value="1"/>
</dbReference>
<protein>
    <submittedName>
        <fullName evidence="2">MRC</fullName>
    </submittedName>
</protein>
<dbReference type="AlphaFoldDB" id="A0A6J8EPD9"/>
<reference evidence="2 3" key="1">
    <citation type="submission" date="2020-06" db="EMBL/GenBank/DDBJ databases">
        <authorList>
            <person name="Li R."/>
            <person name="Bekaert M."/>
        </authorList>
    </citation>
    <scope>NUCLEOTIDE SEQUENCE [LARGE SCALE GENOMIC DNA]</scope>
    <source>
        <strain evidence="3">wild</strain>
    </source>
</reference>
<dbReference type="PROSITE" id="PS50041">
    <property type="entry name" value="C_TYPE_LECTIN_2"/>
    <property type="match status" value="1"/>
</dbReference>
<dbReference type="InterPro" id="IPR016186">
    <property type="entry name" value="C-type_lectin-like/link_sf"/>
</dbReference>
<dbReference type="Proteomes" id="UP000507470">
    <property type="component" value="Unassembled WGS sequence"/>
</dbReference>
<dbReference type="InterPro" id="IPR050111">
    <property type="entry name" value="C-type_lectin/snaclec_domain"/>
</dbReference>
<feature type="domain" description="C-type lectin" evidence="1">
    <location>
        <begin position="74"/>
        <end position="191"/>
    </location>
</feature>
<gene>
    <name evidence="2" type="ORF">MCOR_53119</name>
</gene>
<keyword evidence="3" id="KW-1185">Reference proteome</keyword>
<dbReference type="OrthoDB" id="6092329at2759"/>
<sequence>MPGIVAPSKDRNTFIVGSMHLHIDLDEFSLMYAESTDDFGTNKGALASCIYHNRDRNIACVGAKASCPDGFIANGQSCYMELNIPSTWAEASFYCTLFESHLLTIDSAGEQNIVSSMLSRFPAHFWIGLTDMFQPGTWIWSTTRTAPVYSHWAVGQPKDFNGQQNCAAMDRNHMFNWTASSCETKADFVCEALKQDGGSIIG</sequence>
<dbReference type="SUPFAM" id="SSF56436">
    <property type="entry name" value="C-type lectin-like"/>
    <property type="match status" value="1"/>
</dbReference>
<dbReference type="InterPro" id="IPR016187">
    <property type="entry name" value="CTDL_fold"/>
</dbReference>
<dbReference type="CDD" id="cd00037">
    <property type="entry name" value="CLECT"/>
    <property type="match status" value="1"/>
</dbReference>